<gene>
    <name evidence="2" type="ORF">SAMN02745172_00334</name>
</gene>
<evidence type="ECO:0000259" key="1">
    <source>
        <dbReference type="Pfam" id="PF08241"/>
    </source>
</evidence>
<protein>
    <submittedName>
        <fullName evidence="2">Methyltransferase domain-containing protein</fullName>
    </submittedName>
</protein>
<dbReference type="RefSeq" id="WP_073625457.1">
    <property type="nucleotide sequence ID" value="NZ_FRXO01000001.1"/>
</dbReference>
<dbReference type="OrthoDB" id="9787738at2"/>
<dbReference type="Proteomes" id="UP000186406">
    <property type="component" value="Unassembled WGS sequence"/>
</dbReference>
<dbReference type="GO" id="GO:0008757">
    <property type="term" value="F:S-adenosylmethionine-dependent methyltransferase activity"/>
    <property type="evidence" value="ECO:0007669"/>
    <property type="project" value="InterPro"/>
</dbReference>
<dbReference type="InterPro" id="IPR013216">
    <property type="entry name" value="Methyltransf_11"/>
</dbReference>
<dbReference type="Gene3D" id="3.40.50.150">
    <property type="entry name" value="Vaccinia Virus protein VP39"/>
    <property type="match status" value="1"/>
</dbReference>
<dbReference type="AlphaFoldDB" id="A0A1M7Z6I6"/>
<sequence length="255" mass="27630">MAKTNHLTLVDDQFGPQAAAYVASAVHAAGEDLAALHALAAGRQPARALDLGCGGGHAAFAMAPSSGLVVAYDLSAKMLAAVEAEAGRRGITNLSTERGTAERLPFSDETFDFVASRFSAHHWNDLDAGLAEARRVTRRGGMAVFMDVCSPGTPLLDTFLQTIELMRDPSHVRNYSRDEWVAAVTRAGFAAGRLTRRRLRLEFAPWIARIRTPAVHAEAIRSLQDMAPDEARHHFEFEDDGSFTLDTMTLEATVP</sequence>
<evidence type="ECO:0000313" key="2">
    <source>
        <dbReference type="EMBL" id="SHO60558.1"/>
    </source>
</evidence>
<feature type="domain" description="Methyltransferase type 11" evidence="1">
    <location>
        <begin position="49"/>
        <end position="145"/>
    </location>
</feature>
<dbReference type="SUPFAM" id="SSF53335">
    <property type="entry name" value="S-adenosyl-L-methionine-dependent methyltransferases"/>
    <property type="match status" value="1"/>
</dbReference>
<dbReference type="PANTHER" id="PTHR43591:SF24">
    <property type="entry name" value="2-METHOXY-6-POLYPRENYL-1,4-BENZOQUINOL METHYLASE, MITOCHONDRIAL"/>
    <property type="match status" value="1"/>
</dbReference>
<dbReference type="PANTHER" id="PTHR43591">
    <property type="entry name" value="METHYLTRANSFERASE"/>
    <property type="match status" value="1"/>
</dbReference>
<proteinExistence type="predicted"/>
<dbReference type="STRING" id="1123029.SAMN02745172_00334"/>
<keyword evidence="2" id="KW-0489">Methyltransferase</keyword>
<evidence type="ECO:0000313" key="3">
    <source>
        <dbReference type="Proteomes" id="UP000186406"/>
    </source>
</evidence>
<dbReference type="Pfam" id="PF08241">
    <property type="entry name" value="Methyltransf_11"/>
    <property type="match status" value="1"/>
</dbReference>
<dbReference type="GO" id="GO:0032259">
    <property type="term" value="P:methylation"/>
    <property type="evidence" value="ECO:0007669"/>
    <property type="project" value="UniProtKB-KW"/>
</dbReference>
<dbReference type="InterPro" id="IPR029063">
    <property type="entry name" value="SAM-dependent_MTases_sf"/>
</dbReference>
<dbReference type="CDD" id="cd02440">
    <property type="entry name" value="AdoMet_MTases"/>
    <property type="match status" value="1"/>
</dbReference>
<name>A0A1M7Z6I6_9HYPH</name>
<dbReference type="EMBL" id="FRXO01000001">
    <property type="protein sequence ID" value="SHO60558.1"/>
    <property type="molecule type" value="Genomic_DNA"/>
</dbReference>
<reference evidence="2 3" key="1">
    <citation type="submission" date="2016-12" db="EMBL/GenBank/DDBJ databases">
        <authorList>
            <person name="Song W.-J."/>
            <person name="Kurnit D.M."/>
        </authorList>
    </citation>
    <scope>NUCLEOTIDE SEQUENCE [LARGE SCALE GENOMIC DNA]</scope>
    <source>
        <strain evidence="2 3">DSM 19599</strain>
    </source>
</reference>
<keyword evidence="3" id="KW-1185">Reference proteome</keyword>
<organism evidence="2 3">
    <name type="scientific">Pseudoxanthobacter soli DSM 19599</name>
    <dbReference type="NCBI Taxonomy" id="1123029"/>
    <lineage>
        <taxon>Bacteria</taxon>
        <taxon>Pseudomonadati</taxon>
        <taxon>Pseudomonadota</taxon>
        <taxon>Alphaproteobacteria</taxon>
        <taxon>Hyphomicrobiales</taxon>
        <taxon>Segnochrobactraceae</taxon>
        <taxon>Pseudoxanthobacter</taxon>
    </lineage>
</organism>
<keyword evidence="2" id="KW-0808">Transferase</keyword>
<accession>A0A1M7Z6I6</accession>